<evidence type="ECO:0000313" key="5">
    <source>
        <dbReference type="EMBL" id="SHI76584.1"/>
    </source>
</evidence>
<dbReference type="GO" id="GO:0005524">
    <property type="term" value="F:ATP binding"/>
    <property type="evidence" value="ECO:0007669"/>
    <property type="project" value="UniProtKB-KW"/>
</dbReference>
<gene>
    <name evidence="5" type="ORF">SAMN04488096_104161</name>
</gene>
<dbReference type="STRING" id="579105.SAMN04488096_104161"/>
<dbReference type="InterPro" id="IPR003778">
    <property type="entry name" value="CT_A_B"/>
</dbReference>
<evidence type="ECO:0000313" key="6">
    <source>
        <dbReference type="Proteomes" id="UP000184225"/>
    </source>
</evidence>
<dbReference type="EMBL" id="FQYY01000004">
    <property type="protein sequence ID" value="SHI76584.1"/>
    <property type="molecule type" value="Genomic_DNA"/>
</dbReference>
<feature type="domain" description="Carboxyltransferase" evidence="4">
    <location>
        <begin position="24"/>
        <end position="284"/>
    </location>
</feature>
<sequence length="284" mass="31847">MSVKIIHPGLLTSIQDFGRNGYAKYGIPKSGVMDSYAAKIANLLVGNKQEDAVMEITMLGPILEFDKDALLFLVALKANVFLNDKNIELLKPFKVKSGDRLQIKQITSGVRLYLAISGGFQSELKLSSRSMYASVTNSSIIKKGDVIKTETYTGIKKLTNAQLKYDMEFYVTKTLEVYPGPEFEELSIDLKTKLLENTFHVSKNNSRMAYQLEETLENNLKPILTQPVLPGTVQFTPAGNIIILMRDAQTTGGYPRIFQLTKESINLLSQKRQGDKIEFTLKDY</sequence>
<dbReference type="AlphaFoldDB" id="A0A1M6DTM0"/>
<dbReference type="OrthoDB" id="9782422at2"/>
<reference evidence="5 6" key="1">
    <citation type="submission" date="2016-11" db="EMBL/GenBank/DDBJ databases">
        <authorList>
            <person name="Jaros S."/>
            <person name="Januszkiewicz K."/>
            <person name="Wedrychowicz H."/>
        </authorList>
    </citation>
    <scope>NUCLEOTIDE SEQUENCE [LARGE SCALE GENOMIC DNA]</scope>
    <source>
        <strain evidence="5 6">DSM 21425</strain>
    </source>
</reference>
<accession>A0A1M6DTM0</accession>
<keyword evidence="2" id="KW-0378">Hydrolase</keyword>
<keyword evidence="1" id="KW-0547">Nucleotide-binding</keyword>
<dbReference type="PANTHER" id="PTHR43309:SF5">
    <property type="entry name" value="5-OXOPROLINASE SUBUNIT C"/>
    <property type="match status" value="1"/>
</dbReference>
<dbReference type="Pfam" id="PF02626">
    <property type="entry name" value="CT_A_B"/>
    <property type="match status" value="1"/>
</dbReference>
<proteinExistence type="predicted"/>
<dbReference type="GO" id="GO:0016787">
    <property type="term" value="F:hydrolase activity"/>
    <property type="evidence" value="ECO:0007669"/>
    <property type="project" value="UniProtKB-KW"/>
</dbReference>
<dbReference type="SMART" id="SM00797">
    <property type="entry name" value="AHS2"/>
    <property type="match status" value="1"/>
</dbReference>
<dbReference type="InterPro" id="IPR052708">
    <property type="entry name" value="PxpC"/>
</dbReference>
<dbReference type="InterPro" id="IPR029000">
    <property type="entry name" value="Cyclophilin-like_dom_sf"/>
</dbReference>
<dbReference type="RefSeq" id="WP_073149737.1">
    <property type="nucleotide sequence ID" value="NZ_FQYY01000004.1"/>
</dbReference>
<keyword evidence="6" id="KW-1185">Reference proteome</keyword>
<evidence type="ECO:0000256" key="2">
    <source>
        <dbReference type="ARBA" id="ARBA00022801"/>
    </source>
</evidence>
<protein>
    <submittedName>
        <fullName evidence="5">Biotin-dependent carboxylase uncharacterized domain-containing protein</fullName>
    </submittedName>
</protein>
<keyword evidence="3" id="KW-0067">ATP-binding</keyword>
<organism evidence="5 6">
    <name type="scientific">Mesonia phycicola</name>
    <dbReference type="NCBI Taxonomy" id="579105"/>
    <lineage>
        <taxon>Bacteria</taxon>
        <taxon>Pseudomonadati</taxon>
        <taxon>Bacteroidota</taxon>
        <taxon>Flavobacteriia</taxon>
        <taxon>Flavobacteriales</taxon>
        <taxon>Flavobacteriaceae</taxon>
        <taxon>Mesonia</taxon>
    </lineage>
</organism>
<evidence type="ECO:0000256" key="3">
    <source>
        <dbReference type="ARBA" id="ARBA00022840"/>
    </source>
</evidence>
<dbReference type="Gene3D" id="2.40.100.10">
    <property type="entry name" value="Cyclophilin-like"/>
    <property type="match status" value="1"/>
</dbReference>
<dbReference type="PANTHER" id="PTHR43309">
    <property type="entry name" value="5-OXOPROLINASE SUBUNIT C"/>
    <property type="match status" value="1"/>
</dbReference>
<evidence type="ECO:0000259" key="4">
    <source>
        <dbReference type="SMART" id="SM00797"/>
    </source>
</evidence>
<evidence type="ECO:0000256" key="1">
    <source>
        <dbReference type="ARBA" id="ARBA00022741"/>
    </source>
</evidence>
<dbReference type="Proteomes" id="UP000184225">
    <property type="component" value="Unassembled WGS sequence"/>
</dbReference>
<name>A0A1M6DTM0_9FLAO</name>